<keyword evidence="1" id="KW-0472">Membrane</keyword>
<feature type="transmembrane region" description="Helical" evidence="1">
    <location>
        <begin position="88"/>
        <end position="106"/>
    </location>
</feature>
<keyword evidence="3" id="KW-1185">Reference proteome</keyword>
<dbReference type="PANTHER" id="PTHR23531:SF1">
    <property type="entry name" value="QUINOLENE RESISTANCE PROTEIN NORA"/>
    <property type="match status" value="1"/>
</dbReference>
<proteinExistence type="predicted"/>
<reference evidence="3" key="1">
    <citation type="submission" date="2023-07" db="EMBL/GenBank/DDBJ databases">
        <title>30 novel species of actinomycetes from the DSMZ collection.</title>
        <authorList>
            <person name="Nouioui I."/>
        </authorList>
    </citation>
    <scope>NUCLEOTIDE SEQUENCE [LARGE SCALE GENOMIC DNA]</scope>
    <source>
        <strain evidence="3">DSM 42041</strain>
    </source>
</reference>
<feature type="transmembrane region" description="Helical" evidence="1">
    <location>
        <begin position="311"/>
        <end position="335"/>
    </location>
</feature>
<accession>A0ABU2NUI0</accession>
<feature type="transmembrane region" description="Helical" evidence="1">
    <location>
        <begin position="347"/>
        <end position="367"/>
    </location>
</feature>
<feature type="transmembrane region" description="Helical" evidence="1">
    <location>
        <begin position="373"/>
        <end position="393"/>
    </location>
</feature>
<evidence type="ECO:0000256" key="1">
    <source>
        <dbReference type="SAM" id="Phobius"/>
    </source>
</evidence>
<sequence length="409" mass="40816">MAFTRDAPRPRRDLPRTGLGGRDFLLLLAASAGAFSNYAPMLSVVPLWSAAGGSGSAGVGAATSVTMGATVAVQLAMPWLLRRCGLRTVFATGAVLLGAPTLAYLASSGVAWVLAVSAVRGAGFGMVAVAGSTLVAELVGEEKRGRAVGWYGVAVGLPQVVCLPLAVWGVERFGFVPVFLLTTGVSLAAAPVIRAVKGGTGGRTPPYSPVRPQRTRPQWRPLVSPGTVLLTAACALGGVTSFLPLALAGSSLAATALFVLSSAVVAGRWGAGRLSDRLGPGRLLGAGVVACAAGVGGFAAAVAGVSPVGVAMAAAVVYGLGFGALQNDTLVLMFARVDANGRGLAGTAWNMAYDAGTGIGAATIGLLSGAVSLAGAFTATAIVILASTPLAWFGTRASARRGDACTRRR</sequence>
<dbReference type="InterPro" id="IPR052714">
    <property type="entry name" value="MFS_Exporter"/>
</dbReference>
<feature type="transmembrane region" description="Helical" evidence="1">
    <location>
        <begin position="174"/>
        <end position="193"/>
    </location>
</feature>
<comment type="caution">
    <text evidence="2">The sequence shown here is derived from an EMBL/GenBank/DDBJ whole genome shotgun (WGS) entry which is preliminary data.</text>
</comment>
<gene>
    <name evidence="2" type="ORF">RM572_10770</name>
</gene>
<feature type="transmembrane region" description="Helical" evidence="1">
    <location>
        <begin position="283"/>
        <end position="305"/>
    </location>
</feature>
<keyword evidence="1" id="KW-1133">Transmembrane helix</keyword>
<feature type="transmembrane region" description="Helical" evidence="1">
    <location>
        <begin position="21"/>
        <end position="39"/>
    </location>
</feature>
<dbReference type="InterPro" id="IPR036259">
    <property type="entry name" value="MFS_trans_sf"/>
</dbReference>
<dbReference type="EMBL" id="JAVREQ010000007">
    <property type="protein sequence ID" value="MDT0379248.1"/>
    <property type="molecule type" value="Genomic_DNA"/>
</dbReference>
<organism evidence="2 3">
    <name type="scientific">Streptomyces hazeniae</name>
    <dbReference type="NCBI Taxonomy" id="3075538"/>
    <lineage>
        <taxon>Bacteria</taxon>
        <taxon>Bacillati</taxon>
        <taxon>Actinomycetota</taxon>
        <taxon>Actinomycetes</taxon>
        <taxon>Kitasatosporales</taxon>
        <taxon>Streptomycetaceae</taxon>
        <taxon>Streptomyces</taxon>
    </lineage>
</organism>
<feature type="transmembrane region" description="Helical" evidence="1">
    <location>
        <begin position="222"/>
        <end position="246"/>
    </location>
</feature>
<feature type="transmembrane region" description="Helical" evidence="1">
    <location>
        <begin position="252"/>
        <end position="271"/>
    </location>
</feature>
<dbReference type="PANTHER" id="PTHR23531">
    <property type="entry name" value="QUINOLENE RESISTANCE PROTEIN NORA"/>
    <property type="match status" value="1"/>
</dbReference>
<dbReference type="InterPro" id="IPR011701">
    <property type="entry name" value="MFS"/>
</dbReference>
<dbReference type="Pfam" id="PF07690">
    <property type="entry name" value="MFS_1"/>
    <property type="match status" value="1"/>
</dbReference>
<dbReference type="Gene3D" id="1.20.1250.20">
    <property type="entry name" value="MFS general substrate transporter like domains"/>
    <property type="match status" value="1"/>
</dbReference>
<dbReference type="Proteomes" id="UP001183414">
    <property type="component" value="Unassembled WGS sequence"/>
</dbReference>
<keyword evidence="1" id="KW-0812">Transmembrane</keyword>
<feature type="transmembrane region" description="Helical" evidence="1">
    <location>
        <begin position="59"/>
        <end position="81"/>
    </location>
</feature>
<evidence type="ECO:0000313" key="3">
    <source>
        <dbReference type="Proteomes" id="UP001183414"/>
    </source>
</evidence>
<feature type="transmembrane region" description="Helical" evidence="1">
    <location>
        <begin position="148"/>
        <end position="168"/>
    </location>
</feature>
<name>A0ABU2NUI0_9ACTN</name>
<protein>
    <submittedName>
        <fullName evidence="2">MFS transporter</fullName>
    </submittedName>
</protein>
<evidence type="ECO:0000313" key="2">
    <source>
        <dbReference type="EMBL" id="MDT0379248.1"/>
    </source>
</evidence>
<feature type="transmembrane region" description="Helical" evidence="1">
    <location>
        <begin position="112"/>
        <end position="136"/>
    </location>
</feature>
<dbReference type="RefSeq" id="WP_311673038.1">
    <property type="nucleotide sequence ID" value="NZ_JAVREQ010000007.1"/>
</dbReference>
<dbReference type="SUPFAM" id="SSF103473">
    <property type="entry name" value="MFS general substrate transporter"/>
    <property type="match status" value="1"/>
</dbReference>